<keyword evidence="3" id="KW-1185">Reference proteome</keyword>
<comment type="caution">
    <text evidence="2">The sequence shown here is derived from an EMBL/GenBank/DDBJ whole genome shotgun (WGS) entry which is preliminary data.</text>
</comment>
<dbReference type="Gene3D" id="3.55.50.70">
    <property type="match status" value="1"/>
</dbReference>
<gene>
    <name evidence="2" type="ORF">DWU99_12595</name>
</gene>
<evidence type="ECO:0008006" key="4">
    <source>
        <dbReference type="Google" id="ProtNLM"/>
    </source>
</evidence>
<evidence type="ECO:0000256" key="1">
    <source>
        <dbReference type="SAM" id="MobiDB-lite"/>
    </source>
</evidence>
<evidence type="ECO:0000313" key="2">
    <source>
        <dbReference type="EMBL" id="RDS83478.1"/>
    </source>
</evidence>
<reference evidence="2 3" key="1">
    <citation type="submission" date="2018-07" db="EMBL/GenBank/DDBJ databases">
        <title>Dyella monticola sp. nov. and Dyella psychrodurans sp. nov. isolated from monsoon evergreen broad-leaved forest soil of Dinghu Mountain, China.</title>
        <authorList>
            <person name="Gao Z."/>
            <person name="Qiu L."/>
        </authorList>
    </citation>
    <scope>NUCLEOTIDE SEQUENCE [LARGE SCALE GENOMIC DNA]</scope>
    <source>
        <strain evidence="2 3">4MSK11</strain>
    </source>
</reference>
<organism evidence="2 3">
    <name type="scientific">Dyella psychrodurans</name>
    <dbReference type="NCBI Taxonomy" id="1927960"/>
    <lineage>
        <taxon>Bacteria</taxon>
        <taxon>Pseudomonadati</taxon>
        <taxon>Pseudomonadota</taxon>
        <taxon>Gammaproteobacteria</taxon>
        <taxon>Lysobacterales</taxon>
        <taxon>Rhodanobacteraceae</taxon>
        <taxon>Dyella</taxon>
    </lineage>
</organism>
<sequence length="149" mass="15907">MSISLSATVVLAGCGTPSPKDFGGPWKPINRFQERSTAIPLNQKYEYFAAPMDGTLKSMLTRWAKDSGLVLSYQISSDYTLITPVTQIHTLDIHVAANQLNSIYRAQGIAVRVTDGQVQVVMANSNPAAAAAGKPAESLRQGAPVDSKS</sequence>
<protein>
    <recommendedName>
        <fullName evidence="4">Toxin co-regulated pilus biosynthesis protein Q C-terminal domain-containing protein</fullName>
    </recommendedName>
</protein>
<accession>A0A370X512</accession>
<dbReference type="Proteomes" id="UP000255334">
    <property type="component" value="Unassembled WGS sequence"/>
</dbReference>
<feature type="region of interest" description="Disordered" evidence="1">
    <location>
        <begin position="128"/>
        <end position="149"/>
    </location>
</feature>
<dbReference type="AlphaFoldDB" id="A0A370X512"/>
<proteinExistence type="predicted"/>
<dbReference type="OrthoDB" id="5955043at2"/>
<dbReference type="EMBL" id="QRBF01000004">
    <property type="protein sequence ID" value="RDS83478.1"/>
    <property type="molecule type" value="Genomic_DNA"/>
</dbReference>
<evidence type="ECO:0000313" key="3">
    <source>
        <dbReference type="Proteomes" id="UP000255334"/>
    </source>
</evidence>
<name>A0A370X512_9GAMM</name>